<protein>
    <submittedName>
        <fullName evidence="4">Sfi1 protein</fullName>
    </submittedName>
</protein>
<reference evidence="4 5" key="1">
    <citation type="journal article" date="2023" name="Elife">
        <title>Identification of key yeast species and microbe-microbe interactions impacting larval growth of Drosophila in the wild.</title>
        <authorList>
            <person name="Mure A."/>
            <person name="Sugiura Y."/>
            <person name="Maeda R."/>
            <person name="Honda K."/>
            <person name="Sakurai N."/>
            <person name="Takahashi Y."/>
            <person name="Watada M."/>
            <person name="Katoh T."/>
            <person name="Gotoh A."/>
            <person name="Gotoh Y."/>
            <person name="Taniguchi I."/>
            <person name="Nakamura K."/>
            <person name="Hayashi T."/>
            <person name="Katayama T."/>
            <person name="Uemura T."/>
            <person name="Hattori Y."/>
        </authorList>
    </citation>
    <scope>NUCLEOTIDE SEQUENCE [LARGE SCALE GENOMIC DNA]</scope>
    <source>
        <strain evidence="4 5">KH-74</strain>
    </source>
</reference>
<feature type="domain" description="Sfi1 spindle body" evidence="2">
    <location>
        <begin position="290"/>
        <end position="444"/>
    </location>
</feature>
<evidence type="ECO:0000313" key="4">
    <source>
        <dbReference type="EMBL" id="GMM55506.1"/>
    </source>
</evidence>
<dbReference type="Pfam" id="PF08457">
    <property type="entry name" value="Sfi1"/>
    <property type="match status" value="2"/>
</dbReference>
<gene>
    <name evidence="4" type="ORF">DAKH74_021220</name>
</gene>
<feature type="domain" description="Spindle body associated protein C-terminal" evidence="3">
    <location>
        <begin position="821"/>
        <end position="889"/>
    </location>
</feature>
<accession>A0AAV5RWF5</accession>
<evidence type="ECO:0000259" key="3">
    <source>
        <dbReference type="Pfam" id="PF10638"/>
    </source>
</evidence>
<comment type="caution">
    <text evidence="4">The sequence shown here is derived from an EMBL/GenBank/DDBJ whole genome shotgun (WGS) entry which is preliminary data.</text>
</comment>
<evidence type="ECO:0000313" key="5">
    <source>
        <dbReference type="Proteomes" id="UP001377567"/>
    </source>
</evidence>
<name>A0AAV5RWF5_MAUHU</name>
<proteinExistence type="predicted"/>
<evidence type="ECO:0000259" key="2">
    <source>
        <dbReference type="Pfam" id="PF08457"/>
    </source>
</evidence>
<dbReference type="Proteomes" id="UP001377567">
    <property type="component" value="Unassembled WGS sequence"/>
</dbReference>
<dbReference type="InterPro" id="IPR018907">
    <property type="entry name" value="Spindle_body_associated_C_dom"/>
</dbReference>
<dbReference type="InterPro" id="IPR013665">
    <property type="entry name" value="Sfi1_dom"/>
</dbReference>
<organism evidence="4 5">
    <name type="scientific">Maudiozyma humilis</name>
    <name type="common">Sour dough yeast</name>
    <name type="synonym">Kazachstania humilis</name>
    <dbReference type="NCBI Taxonomy" id="51915"/>
    <lineage>
        <taxon>Eukaryota</taxon>
        <taxon>Fungi</taxon>
        <taxon>Dikarya</taxon>
        <taxon>Ascomycota</taxon>
        <taxon>Saccharomycotina</taxon>
        <taxon>Saccharomycetes</taxon>
        <taxon>Saccharomycetales</taxon>
        <taxon>Saccharomycetaceae</taxon>
        <taxon>Maudiozyma</taxon>
    </lineage>
</organism>
<sequence length="932" mass="111339">MVGSSTEELLRAPGGEYPLGMSPGSSDENREDSPEDNVGKVTRRRRPTGGRHISTAALLASQVDSGAVRPANDDVCDRLRLIQLNDRDNNRNRMQPPVTPPRDTRPYGYIINSLYGTIAQFLRRRDMSMAFLDTFKCYINLLIEEGLDPLEDTYLLTVQRELTDNDNGYMTIEMEHLINCFLLEPQNLMMKLALFTTESDAALRRRYFMQWRIMYSTATYQEKLMGLYEDYIKNKFLSIWRAKFQRVVNIEGRRAKDADEFRLKAFAFDKLLYKYDAIDRMQQLADTRLLNHVFQKIVERQKTLQTNQENINASFEKNLVSRFFKYWRIRHQEGKFYPKTSQKHAMDLWKGKFARIKDLEETSDLKRMHELSHSAIAKWSSASKSRMLKKGRLESSEGRILKKKFMKRIIKKYRLHLKEEEFRLRMDNNKASYYLHNFWMKRFQDQLNYQTFLSLRDENLKTKTFTIMKKKLFQRLGSDNLGTDMVLKRYFYQWRRIQLQKIFQQRHDKVLVRSLLTTWRSRQQLSSRKRQYETRVVLKKTFSIWKNKHNNNSEFIYLAEDIRRRELMTGVFQEMVRKTRNNKMLEINADDFRKLGLFQKLVDSSRRAQVKKYECDNIPTSQVTKHAVKLYFEMWQVRTEVKRSQQLEERLHVFQSKKSKHTKRKYFRLMKNRFHLYNDILLKKSETLYRRHLGGLLYDSVLRKLEIRSSQLVDASQIYSKNALQSMFRMWVERYNRDVELQEILDENTDQQNIDILSSYLSVWSMKLMKVSRNNQSIEAFRTRWDRANLRGFISLWKEKYEEKQHDQNEIHRDDAATLAHETPQRPIAANQDTIRGSVSVRKNKLNAMINRYRNVGRAIPSPIKNEGDNRRSILNRVSPLRKTQLDFQNMAVLRPSSPHQTPIQLRNRARIETRYTDDDRYLNGSPRGKQI</sequence>
<dbReference type="Pfam" id="PF10638">
    <property type="entry name" value="Sfi1_C"/>
    <property type="match status" value="1"/>
</dbReference>
<keyword evidence="5" id="KW-1185">Reference proteome</keyword>
<feature type="region of interest" description="Disordered" evidence="1">
    <location>
        <begin position="1"/>
        <end position="53"/>
    </location>
</feature>
<evidence type="ECO:0000256" key="1">
    <source>
        <dbReference type="SAM" id="MobiDB-lite"/>
    </source>
</evidence>
<dbReference type="AlphaFoldDB" id="A0AAV5RWF5"/>
<dbReference type="EMBL" id="BTGD01000005">
    <property type="protein sequence ID" value="GMM55506.1"/>
    <property type="molecule type" value="Genomic_DNA"/>
</dbReference>
<feature type="domain" description="Sfi1 spindle body" evidence="2">
    <location>
        <begin position="454"/>
        <end position="800"/>
    </location>
</feature>